<dbReference type="PRINTS" id="PR00926">
    <property type="entry name" value="MITOCARRIER"/>
</dbReference>
<dbReference type="GO" id="GO:0055085">
    <property type="term" value="P:transmembrane transport"/>
    <property type="evidence" value="ECO:0007669"/>
    <property type="project" value="InterPro"/>
</dbReference>
<dbReference type="EnsemblMetazoa" id="XM_022808669">
    <property type="protein sequence ID" value="XP_022664404"/>
    <property type="gene ID" value="LOC111251741"/>
</dbReference>
<dbReference type="EnsemblMetazoa" id="XM_022808664">
    <property type="protein sequence ID" value="XP_022664399"/>
    <property type="gene ID" value="LOC111251741"/>
</dbReference>
<evidence type="ECO:0000256" key="11">
    <source>
        <dbReference type="RuleBase" id="RU000488"/>
    </source>
</evidence>
<evidence type="ECO:0000256" key="2">
    <source>
        <dbReference type="ARBA" id="ARBA00006375"/>
    </source>
</evidence>
<dbReference type="CTD" id="32764"/>
<name>A0A7M7KJ53_VARDE</name>
<evidence type="ECO:0000256" key="1">
    <source>
        <dbReference type="ARBA" id="ARBA00004448"/>
    </source>
</evidence>
<evidence type="ECO:0000256" key="8">
    <source>
        <dbReference type="ARBA" id="ARBA00023128"/>
    </source>
</evidence>
<dbReference type="PROSITE" id="PS50920">
    <property type="entry name" value="SOLCAR"/>
    <property type="match status" value="3"/>
</dbReference>
<dbReference type="RefSeq" id="XP_022664404.1">
    <property type="nucleotide sequence ID" value="XM_022808669.1"/>
</dbReference>
<dbReference type="EnsemblMetazoa" id="XM_022808665">
    <property type="protein sequence ID" value="XP_022664400"/>
    <property type="gene ID" value="LOC111251741"/>
</dbReference>
<keyword evidence="9 10" id="KW-0472">Membrane</keyword>
<proteinExistence type="inferred from homology"/>
<evidence type="ECO:0000256" key="5">
    <source>
        <dbReference type="ARBA" id="ARBA00022737"/>
    </source>
</evidence>
<dbReference type="RefSeq" id="XP_022664400.1">
    <property type="nucleotide sequence ID" value="XM_022808665.1"/>
</dbReference>
<evidence type="ECO:0000256" key="3">
    <source>
        <dbReference type="ARBA" id="ARBA00022448"/>
    </source>
</evidence>
<dbReference type="AlphaFoldDB" id="A0A7M7KJ53"/>
<dbReference type="EnsemblMetazoa" id="XM_022808667">
    <property type="protein sequence ID" value="XP_022664402"/>
    <property type="gene ID" value="LOC111251741"/>
</dbReference>
<keyword evidence="3 11" id="KW-0813">Transport</keyword>
<dbReference type="InterPro" id="IPR050391">
    <property type="entry name" value="Mito_Metabolite_Transporter"/>
</dbReference>
<evidence type="ECO:0000256" key="10">
    <source>
        <dbReference type="PROSITE-ProRule" id="PRU00282"/>
    </source>
</evidence>
<accession>A0A7M7KJ53</accession>
<keyword evidence="7" id="KW-1133">Transmembrane helix</keyword>
<dbReference type="Pfam" id="PF00153">
    <property type="entry name" value="Mito_carr"/>
    <property type="match status" value="3"/>
</dbReference>
<dbReference type="Proteomes" id="UP000594260">
    <property type="component" value="Unplaced"/>
</dbReference>
<evidence type="ECO:0000256" key="9">
    <source>
        <dbReference type="ARBA" id="ARBA00023136"/>
    </source>
</evidence>
<feature type="repeat" description="Solcar" evidence="10">
    <location>
        <begin position="220"/>
        <end position="311"/>
    </location>
</feature>
<dbReference type="PANTHER" id="PTHR45618">
    <property type="entry name" value="MITOCHONDRIAL DICARBOXYLATE CARRIER-RELATED"/>
    <property type="match status" value="1"/>
</dbReference>
<dbReference type="SUPFAM" id="SSF103506">
    <property type="entry name" value="Mitochondrial carrier"/>
    <property type="match status" value="1"/>
</dbReference>
<keyword evidence="4 10" id="KW-0812">Transmembrane</keyword>
<dbReference type="GO" id="GO:0005743">
    <property type="term" value="C:mitochondrial inner membrane"/>
    <property type="evidence" value="ECO:0007669"/>
    <property type="project" value="UniProtKB-SubCell"/>
</dbReference>
<feature type="repeat" description="Solcar" evidence="10">
    <location>
        <begin position="17"/>
        <end position="110"/>
    </location>
</feature>
<dbReference type="FunFam" id="1.50.40.10:FF:000062">
    <property type="entry name" value="mitochondrial uncoupling protein 3"/>
    <property type="match status" value="1"/>
</dbReference>
<dbReference type="OMA" id="FPFWKAV"/>
<dbReference type="InterPro" id="IPR023395">
    <property type="entry name" value="MCP_dom_sf"/>
</dbReference>
<keyword evidence="8" id="KW-0496">Mitochondrion</keyword>
<dbReference type="RefSeq" id="XP_022664402.1">
    <property type="nucleotide sequence ID" value="XM_022808667.1"/>
</dbReference>
<dbReference type="GeneID" id="111251741"/>
<dbReference type="RefSeq" id="XP_022664403.1">
    <property type="nucleotide sequence ID" value="XM_022808668.1"/>
</dbReference>
<evidence type="ECO:0000256" key="6">
    <source>
        <dbReference type="ARBA" id="ARBA00022792"/>
    </source>
</evidence>
<organism evidence="12 13">
    <name type="scientific">Varroa destructor</name>
    <name type="common">Honeybee mite</name>
    <dbReference type="NCBI Taxonomy" id="109461"/>
    <lineage>
        <taxon>Eukaryota</taxon>
        <taxon>Metazoa</taxon>
        <taxon>Ecdysozoa</taxon>
        <taxon>Arthropoda</taxon>
        <taxon>Chelicerata</taxon>
        <taxon>Arachnida</taxon>
        <taxon>Acari</taxon>
        <taxon>Parasitiformes</taxon>
        <taxon>Mesostigmata</taxon>
        <taxon>Gamasina</taxon>
        <taxon>Dermanyssoidea</taxon>
        <taxon>Varroidae</taxon>
        <taxon>Varroa</taxon>
    </lineage>
</organism>
<keyword evidence="5" id="KW-0677">Repeat</keyword>
<reference evidence="12" key="1">
    <citation type="submission" date="2021-01" db="UniProtKB">
        <authorList>
            <consortium name="EnsemblMetazoa"/>
        </authorList>
    </citation>
    <scope>IDENTIFICATION</scope>
</reference>
<keyword evidence="6" id="KW-0999">Mitochondrion inner membrane</keyword>
<feature type="repeat" description="Solcar" evidence="10">
    <location>
        <begin position="119"/>
        <end position="211"/>
    </location>
</feature>
<comment type="subcellular location">
    <subcellularLocation>
        <location evidence="1">Mitochondrion inner membrane</location>
        <topology evidence="1">Multi-pass membrane protein</topology>
    </subcellularLocation>
</comment>
<dbReference type="EnsemblMetazoa" id="XM_022808666">
    <property type="protein sequence ID" value="XP_022664401"/>
    <property type="gene ID" value="LOC111251741"/>
</dbReference>
<evidence type="ECO:0000256" key="7">
    <source>
        <dbReference type="ARBA" id="ARBA00022989"/>
    </source>
</evidence>
<evidence type="ECO:0000313" key="12">
    <source>
        <dbReference type="EnsemblMetazoa" id="XP_022664400"/>
    </source>
</evidence>
<dbReference type="KEGG" id="vde:111251741"/>
<evidence type="ECO:0000256" key="4">
    <source>
        <dbReference type="ARBA" id="ARBA00022692"/>
    </source>
</evidence>
<keyword evidence="13" id="KW-1185">Reference proteome</keyword>
<dbReference type="InterPro" id="IPR018108">
    <property type="entry name" value="MCP_transmembrane"/>
</dbReference>
<dbReference type="OrthoDB" id="756301at2759"/>
<protein>
    <recommendedName>
        <fullName evidence="14">Mitochondrial uncoupling protein 4</fullName>
    </recommendedName>
</protein>
<sequence length="317" mass="35278">MASSITRIQTSTYGKFEDFQYKYVLSICAASIAETVTYPLDIVKTRLQIQGEDLARGVSTAKPKGFFSLAVGIVRNEGVFKLWRGIPPAIYRHFVYSGCRMTIYEGVRDVYLSDSDQPNHVLKSLCVGVFAGALGQFLASPVDLVKVRMQMEGRRLLQGLPPRVTNTSQALRNILREGGISGLWKGWAPNVYRAALVNLGDLTTYDRAKRLILANTNLEDNYISHSLASGCSGFIAAILGTPADVIRTRVMNQPTDGKGYGTLYKSSTDCLVKTFKTEGFFALYKGFIPIWARMAPWSFTFWVSYEELRRLAGVKSF</sequence>
<dbReference type="InParanoid" id="A0A7M7KJ53"/>
<dbReference type="InterPro" id="IPR002067">
    <property type="entry name" value="MCP"/>
</dbReference>
<dbReference type="RefSeq" id="XP_022664399.1">
    <property type="nucleotide sequence ID" value="XM_022808664.1"/>
</dbReference>
<evidence type="ECO:0008006" key="14">
    <source>
        <dbReference type="Google" id="ProtNLM"/>
    </source>
</evidence>
<dbReference type="RefSeq" id="XP_022664401.1">
    <property type="nucleotide sequence ID" value="XM_022808666.1"/>
</dbReference>
<comment type="similarity">
    <text evidence="2 11">Belongs to the mitochondrial carrier (TC 2.A.29) family.</text>
</comment>
<dbReference type="Gene3D" id="1.50.40.10">
    <property type="entry name" value="Mitochondrial carrier domain"/>
    <property type="match status" value="1"/>
</dbReference>
<dbReference type="FunCoup" id="A0A7M7KJ53">
    <property type="interactions" value="418"/>
</dbReference>
<dbReference type="EnsemblMetazoa" id="XM_022808668">
    <property type="protein sequence ID" value="XP_022664403"/>
    <property type="gene ID" value="LOC111251741"/>
</dbReference>
<evidence type="ECO:0000313" key="13">
    <source>
        <dbReference type="Proteomes" id="UP000594260"/>
    </source>
</evidence>